<dbReference type="RefSeq" id="WP_147046135.1">
    <property type="nucleotide sequence ID" value="NZ_BJZV01000007.1"/>
</dbReference>
<dbReference type="GO" id="GO:0015074">
    <property type="term" value="P:DNA integration"/>
    <property type="evidence" value="ECO:0007669"/>
    <property type="project" value="UniProtKB-KW"/>
</dbReference>
<evidence type="ECO:0000259" key="6">
    <source>
        <dbReference type="PROSITE" id="PS51900"/>
    </source>
</evidence>
<dbReference type="EMBL" id="BJZV01000007">
    <property type="protein sequence ID" value="GEP09836.1"/>
    <property type="molecule type" value="Genomic_DNA"/>
</dbReference>
<evidence type="ECO:0000259" key="5">
    <source>
        <dbReference type="PROSITE" id="PS51898"/>
    </source>
</evidence>
<dbReference type="Pfam" id="PF00589">
    <property type="entry name" value="Phage_integrase"/>
    <property type="match status" value="1"/>
</dbReference>
<reference evidence="7 8" key="1">
    <citation type="submission" date="2019-07" db="EMBL/GenBank/DDBJ databases">
        <title>Whole genome shotgun sequence of Methylobacterium gnaphalii NBRC 107716.</title>
        <authorList>
            <person name="Hosoyama A."/>
            <person name="Uohara A."/>
            <person name="Ohji S."/>
            <person name="Ichikawa N."/>
        </authorList>
    </citation>
    <scope>NUCLEOTIDE SEQUENCE [LARGE SCALE GENOMIC DNA]</scope>
    <source>
        <strain evidence="7 8">NBRC 107716</strain>
    </source>
</reference>
<dbReference type="Gene3D" id="1.10.150.130">
    <property type="match status" value="1"/>
</dbReference>
<gene>
    <name evidence="7" type="ORF">MGN01_16810</name>
</gene>
<evidence type="ECO:0008006" key="9">
    <source>
        <dbReference type="Google" id="ProtNLM"/>
    </source>
</evidence>
<name>A0A512JIQ7_9HYPH</name>
<dbReference type="InterPro" id="IPR010998">
    <property type="entry name" value="Integrase_recombinase_N"/>
</dbReference>
<dbReference type="InterPro" id="IPR002104">
    <property type="entry name" value="Integrase_catalytic"/>
</dbReference>
<dbReference type="PROSITE" id="PS51900">
    <property type="entry name" value="CB"/>
    <property type="match status" value="1"/>
</dbReference>
<keyword evidence="3" id="KW-0233">DNA recombination</keyword>
<dbReference type="InterPro" id="IPR052925">
    <property type="entry name" value="Phage_Integrase-like_Recomb"/>
</dbReference>
<keyword evidence="2 4" id="KW-0238">DNA-binding</keyword>
<sequence length="328" mass="34749">MSHLPVPVAPAENVARDLVVHTPAFEDALDAAKSFARASKAQRTVQAYRSAFRSFTTWCESVAEAHLPATPETVAAYLSALATSGRKAATIDSHAAAIAFAHRAARHEPPTSSELVRATIQGIRRSIGTKPTRKAPATAEALKKILKKIPDTLVGQRDRALLLIGFAAALRRSELVALAVADLERTPEGIIVHIGKSKTDQEGAGQSVPIPMGGKLKAVQALDAWLQAAGITAGPIFRPVAKRGRVGAEALTDRSVAQIVKDRAEAAGLDPAFFAGHSLRAGFVTSALAAGADVLKVMDVTRHTSVETLKRYDRRAQAFKDHAGKGFL</sequence>
<evidence type="ECO:0000256" key="4">
    <source>
        <dbReference type="PROSITE-ProRule" id="PRU01248"/>
    </source>
</evidence>
<dbReference type="PANTHER" id="PTHR34605">
    <property type="entry name" value="PHAGE_INTEGRASE DOMAIN-CONTAINING PROTEIN"/>
    <property type="match status" value="1"/>
</dbReference>
<dbReference type="Gene3D" id="1.10.443.10">
    <property type="entry name" value="Intergrase catalytic core"/>
    <property type="match status" value="1"/>
</dbReference>
<organism evidence="7 8">
    <name type="scientific">Methylobacterium gnaphalii</name>
    <dbReference type="NCBI Taxonomy" id="1010610"/>
    <lineage>
        <taxon>Bacteria</taxon>
        <taxon>Pseudomonadati</taxon>
        <taxon>Pseudomonadota</taxon>
        <taxon>Alphaproteobacteria</taxon>
        <taxon>Hyphomicrobiales</taxon>
        <taxon>Methylobacteriaceae</taxon>
        <taxon>Methylobacterium</taxon>
    </lineage>
</organism>
<feature type="domain" description="Core-binding (CB)" evidence="6">
    <location>
        <begin position="19"/>
        <end position="106"/>
    </location>
</feature>
<dbReference type="CDD" id="cd00799">
    <property type="entry name" value="INT_Cre_C"/>
    <property type="match status" value="1"/>
</dbReference>
<evidence type="ECO:0000256" key="2">
    <source>
        <dbReference type="ARBA" id="ARBA00023125"/>
    </source>
</evidence>
<dbReference type="Proteomes" id="UP000321750">
    <property type="component" value="Unassembled WGS sequence"/>
</dbReference>
<dbReference type="GO" id="GO:0003677">
    <property type="term" value="F:DNA binding"/>
    <property type="evidence" value="ECO:0007669"/>
    <property type="project" value="UniProtKB-UniRule"/>
</dbReference>
<keyword evidence="8" id="KW-1185">Reference proteome</keyword>
<protein>
    <recommendedName>
        <fullName evidence="9">Integrase</fullName>
    </recommendedName>
</protein>
<evidence type="ECO:0000256" key="3">
    <source>
        <dbReference type="ARBA" id="ARBA00023172"/>
    </source>
</evidence>
<dbReference type="PANTHER" id="PTHR34605:SF3">
    <property type="entry name" value="P CELL-TYPE AGGLUTINATION PROTEIN MAP4-LIKE-RELATED"/>
    <property type="match status" value="1"/>
</dbReference>
<evidence type="ECO:0000313" key="7">
    <source>
        <dbReference type="EMBL" id="GEP09836.1"/>
    </source>
</evidence>
<dbReference type="InterPro" id="IPR011010">
    <property type="entry name" value="DNA_brk_join_enz"/>
</dbReference>
<dbReference type="AlphaFoldDB" id="A0A512JIQ7"/>
<dbReference type="InterPro" id="IPR044068">
    <property type="entry name" value="CB"/>
</dbReference>
<evidence type="ECO:0000256" key="1">
    <source>
        <dbReference type="ARBA" id="ARBA00022908"/>
    </source>
</evidence>
<feature type="domain" description="Tyr recombinase" evidence="5">
    <location>
        <begin position="129"/>
        <end position="328"/>
    </location>
</feature>
<accession>A0A512JIQ7</accession>
<dbReference type="PROSITE" id="PS51898">
    <property type="entry name" value="TYR_RECOMBINASE"/>
    <property type="match status" value="1"/>
</dbReference>
<keyword evidence="1" id="KW-0229">DNA integration</keyword>
<dbReference type="SUPFAM" id="SSF47823">
    <property type="entry name" value="lambda integrase-like, N-terminal domain"/>
    <property type="match status" value="1"/>
</dbReference>
<comment type="caution">
    <text evidence="7">The sequence shown here is derived from an EMBL/GenBank/DDBJ whole genome shotgun (WGS) entry which is preliminary data.</text>
</comment>
<dbReference type="OrthoDB" id="5513193at2"/>
<proteinExistence type="predicted"/>
<dbReference type="SUPFAM" id="SSF56349">
    <property type="entry name" value="DNA breaking-rejoining enzymes"/>
    <property type="match status" value="1"/>
</dbReference>
<dbReference type="GO" id="GO:0006310">
    <property type="term" value="P:DNA recombination"/>
    <property type="evidence" value="ECO:0007669"/>
    <property type="project" value="UniProtKB-KW"/>
</dbReference>
<evidence type="ECO:0000313" key="8">
    <source>
        <dbReference type="Proteomes" id="UP000321750"/>
    </source>
</evidence>
<dbReference type="InterPro" id="IPR013762">
    <property type="entry name" value="Integrase-like_cat_sf"/>
</dbReference>